<dbReference type="EMBL" id="JBJQND010000003">
    <property type="protein sequence ID" value="KAL3883348.1"/>
    <property type="molecule type" value="Genomic_DNA"/>
</dbReference>
<comment type="subcellular location">
    <subcellularLocation>
        <location evidence="1">Membrane</location>
    </subcellularLocation>
</comment>
<evidence type="ECO:0000256" key="6">
    <source>
        <dbReference type="SAM" id="Phobius"/>
    </source>
</evidence>
<feature type="transmembrane region" description="Helical" evidence="6">
    <location>
        <begin position="164"/>
        <end position="183"/>
    </location>
</feature>
<keyword evidence="2 6" id="KW-0812">Transmembrane</keyword>
<reference evidence="8 9" key="1">
    <citation type="submission" date="2024-11" db="EMBL/GenBank/DDBJ databases">
        <title>Chromosome-level genome assembly of the freshwater bivalve Anodonta woodiana.</title>
        <authorList>
            <person name="Chen X."/>
        </authorList>
    </citation>
    <scope>NUCLEOTIDE SEQUENCE [LARGE SCALE GENOMIC DNA]</scope>
    <source>
        <strain evidence="8">MN2024</strain>
        <tissue evidence="8">Gills</tissue>
    </source>
</reference>
<dbReference type="PANTHER" id="PTHR47023:SF1">
    <property type="entry name" value="SEX PEPTIDE RECEPTOR"/>
    <property type="match status" value="1"/>
</dbReference>
<dbReference type="Proteomes" id="UP001634394">
    <property type="component" value="Unassembled WGS sequence"/>
</dbReference>
<feature type="transmembrane region" description="Helical" evidence="6">
    <location>
        <begin position="238"/>
        <end position="263"/>
    </location>
</feature>
<dbReference type="SUPFAM" id="SSF81321">
    <property type="entry name" value="Family A G protein-coupled receptor-like"/>
    <property type="match status" value="1"/>
</dbReference>
<proteinExistence type="predicted"/>
<evidence type="ECO:0000313" key="9">
    <source>
        <dbReference type="Proteomes" id="UP001634394"/>
    </source>
</evidence>
<dbReference type="InterPro" id="IPR053071">
    <property type="entry name" value="GPCR1-related_rcpt"/>
</dbReference>
<feature type="domain" description="G-protein coupled receptors family 1 profile" evidence="7">
    <location>
        <begin position="88"/>
        <end position="354"/>
    </location>
</feature>
<name>A0ABD3XER8_SINWO</name>
<keyword evidence="9" id="KW-1185">Reference proteome</keyword>
<feature type="transmembrane region" description="Helical" evidence="6">
    <location>
        <begin position="108"/>
        <end position="128"/>
    </location>
</feature>
<dbReference type="PANTHER" id="PTHR47023">
    <property type="entry name" value="SEX PEPTIDE RECEPTOR"/>
    <property type="match status" value="1"/>
</dbReference>
<evidence type="ECO:0000256" key="4">
    <source>
        <dbReference type="ARBA" id="ARBA00023136"/>
    </source>
</evidence>
<feature type="region of interest" description="Disordered" evidence="5">
    <location>
        <begin position="387"/>
        <end position="412"/>
    </location>
</feature>
<organism evidence="8 9">
    <name type="scientific">Sinanodonta woodiana</name>
    <name type="common">Chinese pond mussel</name>
    <name type="synonym">Anodonta woodiana</name>
    <dbReference type="NCBI Taxonomy" id="1069815"/>
    <lineage>
        <taxon>Eukaryota</taxon>
        <taxon>Metazoa</taxon>
        <taxon>Spiralia</taxon>
        <taxon>Lophotrochozoa</taxon>
        <taxon>Mollusca</taxon>
        <taxon>Bivalvia</taxon>
        <taxon>Autobranchia</taxon>
        <taxon>Heteroconchia</taxon>
        <taxon>Palaeoheterodonta</taxon>
        <taxon>Unionida</taxon>
        <taxon>Unionoidea</taxon>
        <taxon>Unionidae</taxon>
        <taxon>Unioninae</taxon>
        <taxon>Sinanodonta</taxon>
    </lineage>
</organism>
<dbReference type="GO" id="GO:0016020">
    <property type="term" value="C:membrane"/>
    <property type="evidence" value="ECO:0007669"/>
    <property type="project" value="UniProtKB-SubCell"/>
</dbReference>
<gene>
    <name evidence="8" type="ORF">ACJMK2_029622</name>
</gene>
<keyword evidence="3 6" id="KW-1133">Transmembrane helix</keyword>
<evidence type="ECO:0000256" key="5">
    <source>
        <dbReference type="SAM" id="MobiDB-lite"/>
    </source>
</evidence>
<evidence type="ECO:0000256" key="3">
    <source>
        <dbReference type="ARBA" id="ARBA00022989"/>
    </source>
</evidence>
<comment type="caution">
    <text evidence="8">The sequence shown here is derived from an EMBL/GenBank/DDBJ whole genome shotgun (WGS) entry which is preliminary data.</text>
</comment>
<accession>A0ABD3XER8</accession>
<feature type="transmembrane region" description="Helical" evidence="6">
    <location>
        <begin position="291"/>
        <end position="317"/>
    </location>
</feature>
<dbReference type="InterPro" id="IPR017452">
    <property type="entry name" value="GPCR_Rhodpsn_7TM"/>
</dbReference>
<dbReference type="AlphaFoldDB" id="A0ABD3XER8"/>
<evidence type="ECO:0000256" key="2">
    <source>
        <dbReference type="ARBA" id="ARBA00022692"/>
    </source>
</evidence>
<dbReference type="PROSITE" id="PS50262">
    <property type="entry name" value="G_PROTEIN_RECEP_F1_2"/>
    <property type="match status" value="1"/>
</dbReference>
<sequence>MAHTRNIVERNDMPDTLQDNHTYWTSSSGYSPLNDSQDNRHLYEGLNIDNVSEDSDSAHTVFFYQIHDFEEKIYIYFWTFLVILTAAANVLIIAIFVRKSMRTSTNIILLFIAISDSLTGLVTLPTYIHVFTSGSLGFVSLNESWCEAFMISKFYISKAFHTVSIWQTLLLGFQRFCCVWFPFKTSSWFAIRRTLIAVAVITICAFVVHSYHLHIKKVDKLDGWCQWQIEEPCVESCIFLWITLFLVNILPSGLLLVLTILMIQKLFHHNIRKCSLSAEQSRERDQQNRRASIIVVCIAIIFLIPEIPYGIFLLVTAIKTHSGNHVFALRSNRLFHVVYEITLVLGFHANFWVYIIMNKRFRDELKSMFLDILRKVLPQRTTSPLTTATVEMSQTQSHSTKGTDVNEQTTMV</sequence>
<protein>
    <recommendedName>
        <fullName evidence="7">G-protein coupled receptors family 1 profile domain-containing protein</fullName>
    </recommendedName>
</protein>
<evidence type="ECO:0000259" key="7">
    <source>
        <dbReference type="PROSITE" id="PS50262"/>
    </source>
</evidence>
<dbReference type="Gene3D" id="1.20.1070.10">
    <property type="entry name" value="Rhodopsin 7-helix transmembrane proteins"/>
    <property type="match status" value="1"/>
</dbReference>
<dbReference type="PRINTS" id="PR00237">
    <property type="entry name" value="GPCRRHODOPSN"/>
</dbReference>
<evidence type="ECO:0000256" key="1">
    <source>
        <dbReference type="ARBA" id="ARBA00004370"/>
    </source>
</evidence>
<dbReference type="InterPro" id="IPR000276">
    <property type="entry name" value="GPCR_Rhodpsn"/>
</dbReference>
<feature type="transmembrane region" description="Helical" evidence="6">
    <location>
        <begin position="73"/>
        <end position="96"/>
    </location>
</feature>
<feature type="transmembrane region" description="Helical" evidence="6">
    <location>
        <begin position="195"/>
        <end position="214"/>
    </location>
</feature>
<dbReference type="CDD" id="cd14978">
    <property type="entry name" value="7tmA_FMRFamide_R-like"/>
    <property type="match status" value="1"/>
</dbReference>
<dbReference type="Pfam" id="PF00001">
    <property type="entry name" value="7tm_1"/>
    <property type="match status" value="1"/>
</dbReference>
<keyword evidence="4 6" id="KW-0472">Membrane</keyword>
<evidence type="ECO:0000313" key="8">
    <source>
        <dbReference type="EMBL" id="KAL3883348.1"/>
    </source>
</evidence>
<feature type="transmembrane region" description="Helical" evidence="6">
    <location>
        <begin position="337"/>
        <end position="357"/>
    </location>
</feature>